<dbReference type="Proteomes" id="UP000011058">
    <property type="component" value="Chromosome"/>
</dbReference>
<gene>
    <name evidence="1" type="ORF">FAES_3759</name>
</gene>
<reference evidence="1 2" key="1">
    <citation type="journal article" date="2012" name="J. Bacteriol.">
        <title>Genome Sequence of Fibrella aestuarina BUZ 2T, a Filamentous Marine Bacterium.</title>
        <authorList>
            <person name="Filippini M."/>
            <person name="Qi W."/>
            <person name="Blom J."/>
            <person name="Goesmann A."/>
            <person name="Smits T.H."/>
            <person name="Bagheri H.C."/>
        </authorList>
    </citation>
    <scope>NUCLEOTIDE SEQUENCE [LARGE SCALE GENOMIC DNA]</scope>
    <source>
        <strain evidence="2">BUZ 2T</strain>
    </source>
</reference>
<keyword evidence="2" id="KW-1185">Reference proteome</keyword>
<dbReference type="HOGENOM" id="CLU_3409359_0_0_10"/>
<dbReference type="EMBL" id="HE796683">
    <property type="protein sequence ID" value="CCH01766.1"/>
    <property type="molecule type" value="Genomic_DNA"/>
</dbReference>
<evidence type="ECO:0000313" key="1">
    <source>
        <dbReference type="EMBL" id="CCH01766.1"/>
    </source>
</evidence>
<protein>
    <submittedName>
        <fullName evidence="1">Uncharacterized protein</fullName>
    </submittedName>
</protein>
<dbReference type="AlphaFoldDB" id="I0KCB3"/>
<accession>I0KCB3</accession>
<organism evidence="1 2">
    <name type="scientific">Fibrella aestuarina BUZ 2</name>
    <dbReference type="NCBI Taxonomy" id="1166018"/>
    <lineage>
        <taxon>Bacteria</taxon>
        <taxon>Pseudomonadati</taxon>
        <taxon>Bacteroidota</taxon>
        <taxon>Cytophagia</taxon>
        <taxon>Cytophagales</taxon>
        <taxon>Spirosomataceae</taxon>
        <taxon>Fibrella</taxon>
    </lineage>
</organism>
<evidence type="ECO:0000313" key="2">
    <source>
        <dbReference type="Proteomes" id="UP000011058"/>
    </source>
</evidence>
<proteinExistence type="predicted"/>
<name>I0KCB3_9BACT</name>
<sequence length="29" mass="3466">MSDTVDYYIIRRQKVGITRVLDDFDISFV</sequence>
<dbReference type="KEGG" id="fae:FAES_3759"/>